<organism evidence="5 6">
    <name type="scientific">Ailuropoda melanoleuca</name>
    <name type="common">Giant panda</name>
    <dbReference type="NCBI Taxonomy" id="9646"/>
    <lineage>
        <taxon>Eukaryota</taxon>
        <taxon>Metazoa</taxon>
        <taxon>Chordata</taxon>
        <taxon>Craniata</taxon>
        <taxon>Vertebrata</taxon>
        <taxon>Euteleostomi</taxon>
        <taxon>Mammalia</taxon>
        <taxon>Eutheria</taxon>
        <taxon>Laurasiatheria</taxon>
        <taxon>Carnivora</taxon>
        <taxon>Caniformia</taxon>
        <taxon>Ursidae</taxon>
        <taxon>Ailuropoda</taxon>
    </lineage>
</organism>
<dbReference type="GO" id="GO:0007265">
    <property type="term" value="P:Ras protein signal transduction"/>
    <property type="evidence" value="ECO:0007669"/>
    <property type="project" value="TreeGrafter"/>
</dbReference>
<dbReference type="InParanoid" id="A0A7N5JZ95"/>
<evidence type="ECO:0000256" key="2">
    <source>
        <dbReference type="PROSITE-ProRule" id="PRU00168"/>
    </source>
</evidence>
<evidence type="ECO:0000313" key="6">
    <source>
        <dbReference type="Proteomes" id="UP000008912"/>
    </source>
</evidence>
<dbReference type="SMART" id="SM00147">
    <property type="entry name" value="RasGEF"/>
    <property type="match status" value="1"/>
</dbReference>
<dbReference type="PANTHER" id="PTHR23113">
    <property type="entry name" value="GUANINE NUCLEOTIDE EXCHANGE FACTOR"/>
    <property type="match status" value="1"/>
</dbReference>
<feature type="region of interest" description="Disordered" evidence="3">
    <location>
        <begin position="323"/>
        <end position="352"/>
    </location>
</feature>
<dbReference type="Proteomes" id="UP000008912">
    <property type="component" value="Unassembled WGS sequence"/>
</dbReference>
<name>A0A7N5JZ95_AILME</name>
<dbReference type="GO" id="GO:0005886">
    <property type="term" value="C:plasma membrane"/>
    <property type="evidence" value="ECO:0007669"/>
    <property type="project" value="TreeGrafter"/>
</dbReference>
<dbReference type="InterPro" id="IPR001895">
    <property type="entry name" value="RASGEF_cat_dom"/>
</dbReference>
<proteinExistence type="predicted"/>
<dbReference type="GO" id="GO:0005085">
    <property type="term" value="F:guanyl-nucleotide exchange factor activity"/>
    <property type="evidence" value="ECO:0007669"/>
    <property type="project" value="UniProtKB-KW"/>
</dbReference>
<sequence length="352" mass="38726">PPSSPDGGVAFPRIKVKKTEGGSLRVNKNLRAVVSVLGSWLRDHPQDFRDPPAHSDLGSVCTFLGWAAPAGPEAQEAEKLLGDFLEEAARKPEEEEQPEAWTGPPGAAQTPRPDSLEGCSEEEEGLVPEGPELLDFSVDEVAEQLTLLDAVSTGQGRDGEADSFEHRSYPPTRPPSTLHPPPPSSQELFSRVQPCECLGSVWSQRDRPGAASTAPTVRATVTQFNMVIGCVLGSVLGEQSLAAPQRAQRLEKWICVAQRCRELRNFSSLRAILSALQSNPIYRLKRSWGAVSRERLSTFRKLSQIFSDENNHLSSREILSQVKMGVDPENPRPKKETWGWERGTASRHQNIQ</sequence>
<accession>A0A7N5JZ95</accession>
<dbReference type="SUPFAM" id="SSF48366">
    <property type="entry name" value="Ras GEF"/>
    <property type="match status" value="2"/>
</dbReference>
<dbReference type="Gene3D" id="1.10.840.10">
    <property type="entry name" value="Ras guanine-nucleotide exchange factors catalytic domain"/>
    <property type="match status" value="1"/>
</dbReference>
<evidence type="ECO:0000259" key="4">
    <source>
        <dbReference type="PROSITE" id="PS50009"/>
    </source>
</evidence>
<feature type="domain" description="Ras-GEF" evidence="4">
    <location>
        <begin position="173"/>
        <end position="352"/>
    </location>
</feature>
<keyword evidence="1 2" id="KW-0344">Guanine-nucleotide releasing factor</keyword>
<feature type="compositionally biased region" description="Pro residues" evidence="3">
    <location>
        <begin position="171"/>
        <end position="184"/>
    </location>
</feature>
<dbReference type="InterPro" id="IPR023578">
    <property type="entry name" value="Ras_GEF_dom_sf"/>
</dbReference>
<feature type="region of interest" description="Disordered" evidence="3">
    <location>
        <begin position="83"/>
        <end position="126"/>
    </location>
</feature>
<dbReference type="PANTHER" id="PTHR23113:SF220">
    <property type="entry name" value="RAL GUANINE NUCLEOTIDE DISSOCIATION STIMULATOR-LIKE 3"/>
    <property type="match status" value="1"/>
</dbReference>
<feature type="compositionally biased region" description="Basic and acidic residues" evidence="3">
    <location>
        <begin position="157"/>
        <end position="168"/>
    </location>
</feature>
<dbReference type="AlphaFoldDB" id="A0A7N5JZ95"/>
<feature type="compositionally biased region" description="Basic and acidic residues" evidence="3">
    <location>
        <begin position="329"/>
        <end position="339"/>
    </location>
</feature>
<dbReference type="InterPro" id="IPR036964">
    <property type="entry name" value="RASGEF_cat_dom_sf"/>
</dbReference>
<dbReference type="Ensembl" id="ENSAMET00000037930.1">
    <property type="protein sequence ID" value="ENSAMEP00000032340.1"/>
    <property type="gene ID" value="ENSAMEG00000030103.1"/>
</dbReference>
<feature type="region of interest" description="Disordered" evidence="3">
    <location>
        <begin position="150"/>
        <end position="189"/>
    </location>
</feature>
<reference evidence="5" key="2">
    <citation type="submission" date="2025-08" db="UniProtKB">
        <authorList>
            <consortium name="Ensembl"/>
        </authorList>
    </citation>
    <scope>IDENTIFICATION</scope>
</reference>
<reference evidence="5" key="3">
    <citation type="submission" date="2025-09" db="UniProtKB">
        <authorList>
            <consortium name="Ensembl"/>
        </authorList>
    </citation>
    <scope>IDENTIFICATION</scope>
</reference>
<keyword evidence="6" id="KW-1185">Reference proteome</keyword>
<evidence type="ECO:0000313" key="5">
    <source>
        <dbReference type="Ensembl" id="ENSAMEP00000032340.1"/>
    </source>
</evidence>
<feature type="compositionally biased region" description="Basic and acidic residues" evidence="3">
    <location>
        <begin position="83"/>
        <end position="93"/>
    </location>
</feature>
<evidence type="ECO:0000256" key="1">
    <source>
        <dbReference type="ARBA" id="ARBA00022658"/>
    </source>
</evidence>
<dbReference type="InterPro" id="IPR008937">
    <property type="entry name" value="Ras-like_GEF"/>
</dbReference>
<dbReference type="Pfam" id="PF00617">
    <property type="entry name" value="RasGEF"/>
    <property type="match status" value="1"/>
</dbReference>
<dbReference type="PROSITE" id="PS50009">
    <property type="entry name" value="RASGEF_CAT"/>
    <property type="match status" value="1"/>
</dbReference>
<dbReference type="GeneTree" id="ENSGT00940000161935"/>
<reference evidence="5 6" key="1">
    <citation type="journal article" date="2010" name="Nature">
        <title>The sequence and de novo assembly of the giant panda genome.</title>
        <authorList>
            <person name="Li R."/>
            <person name="Fan W."/>
            <person name="Tian G."/>
            <person name="Zhu H."/>
            <person name="He L."/>
            <person name="Cai J."/>
            <person name="Huang Q."/>
            <person name="Cai Q."/>
            <person name="Li B."/>
            <person name="Bai Y."/>
            <person name="Zhang Z."/>
            <person name="Zhang Y."/>
            <person name="Wang W."/>
            <person name="Li J."/>
            <person name="Wei F."/>
            <person name="Li H."/>
            <person name="Jian M."/>
            <person name="Li J."/>
            <person name="Zhang Z."/>
            <person name="Nielsen R."/>
            <person name="Li D."/>
            <person name="Gu W."/>
            <person name="Yang Z."/>
            <person name="Xuan Z."/>
            <person name="Ryder O.A."/>
            <person name="Leung F.C."/>
            <person name="Zhou Y."/>
            <person name="Cao J."/>
            <person name="Sun X."/>
            <person name="Fu Y."/>
            <person name="Fang X."/>
            <person name="Guo X."/>
            <person name="Wang B."/>
            <person name="Hou R."/>
            <person name="Shen F."/>
            <person name="Mu B."/>
            <person name="Ni P."/>
            <person name="Lin R."/>
            <person name="Qian W."/>
            <person name="Wang G."/>
            <person name="Yu C."/>
            <person name="Nie W."/>
            <person name="Wang J."/>
            <person name="Wu Z."/>
            <person name="Liang H."/>
            <person name="Min J."/>
            <person name="Wu Q."/>
            <person name="Cheng S."/>
            <person name="Ruan J."/>
            <person name="Wang M."/>
            <person name="Shi Z."/>
            <person name="Wen M."/>
            <person name="Liu B."/>
            <person name="Ren X."/>
            <person name="Zheng H."/>
            <person name="Dong D."/>
            <person name="Cook K."/>
            <person name="Shan G."/>
            <person name="Zhang H."/>
            <person name="Kosiol C."/>
            <person name="Xie X."/>
            <person name="Lu Z."/>
            <person name="Zheng H."/>
            <person name="Li Y."/>
            <person name="Steiner C.C."/>
            <person name="Lam T.T."/>
            <person name="Lin S."/>
            <person name="Zhang Q."/>
            <person name="Li G."/>
            <person name="Tian J."/>
            <person name="Gong T."/>
            <person name="Liu H."/>
            <person name="Zhang D."/>
            <person name="Fang L."/>
            <person name="Ye C."/>
            <person name="Zhang J."/>
            <person name="Hu W."/>
            <person name="Xu A."/>
            <person name="Ren Y."/>
            <person name="Zhang G."/>
            <person name="Bruford M.W."/>
            <person name="Li Q."/>
            <person name="Ma L."/>
            <person name="Guo Y."/>
            <person name="An N."/>
            <person name="Hu Y."/>
            <person name="Zheng Y."/>
            <person name="Shi Y."/>
            <person name="Li Z."/>
            <person name="Liu Q."/>
            <person name="Chen Y."/>
            <person name="Zhao J."/>
            <person name="Qu N."/>
            <person name="Zhao S."/>
            <person name="Tian F."/>
            <person name="Wang X."/>
            <person name="Wang H."/>
            <person name="Xu L."/>
            <person name="Liu X."/>
            <person name="Vinar T."/>
            <person name="Wang Y."/>
            <person name="Lam T.W."/>
            <person name="Yiu S.M."/>
            <person name="Liu S."/>
            <person name="Zhang H."/>
            <person name="Li D."/>
            <person name="Huang Y."/>
            <person name="Wang X."/>
            <person name="Yang G."/>
            <person name="Jiang Z."/>
            <person name="Wang J."/>
            <person name="Qin N."/>
            <person name="Li L."/>
            <person name="Li J."/>
            <person name="Bolund L."/>
            <person name="Kristiansen K."/>
            <person name="Wong G.K."/>
            <person name="Olson M."/>
            <person name="Zhang X."/>
            <person name="Li S."/>
            <person name="Yang H."/>
            <person name="Wang J."/>
            <person name="Wang J."/>
        </authorList>
    </citation>
    <scope>NUCLEOTIDE SEQUENCE [LARGE SCALE GENOMIC DNA]</scope>
</reference>
<evidence type="ECO:0000256" key="3">
    <source>
        <dbReference type="SAM" id="MobiDB-lite"/>
    </source>
</evidence>
<protein>
    <recommendedName>
        <fullName evidence="4">Ras-GEF domain-containing protein</fullName>
    </recommendedName>
</protein>